<reference evidence="2" key="2">
    <citation type="journal article" date="2015" name="Fish Shellfish Immunol.">
        <title>Early steps in the European eel (Anguilla anguilla)-Vibrio vulnificus interaction in the gills: Role of the RtxA13 toxin.</title>
        <authorList>
            <person name="Callol A."/>
            <person name="Pajuelo D."/>
            <person name="Ebbesson L."/>
            <person name="Teles M."/>
            <person name="MacKenzie S."/>
            <person name="Amaro C."/>
        </authorList>
    </citation>
    <scope>NUCLEOTIDE SEQUENCE</scope>
</reference>
<sequence>MTAVPLLAHSLLDWVLLQYQCSTTRGRIGPPRSSKNVGQCRFTPCLLKCLH</sequence>
<name>A0A0E9PEH4_ANGAN</name>
<dbReference type="AlphaFoldDB" id="A0A0E9PEH4"/>
<dbReference type="EMBL" id="GBXM01105658">
    <property type="protein sequence ID" value="JAH02919.1"/>
    <property type="molecule type" value="Transcribed_RNA"/>
</dbReference>
<organism evidence="2">
    <name type="scientific">Anguilla anguilla</name>
    <name type="common">European freshwater eel</name>
    <name type="synonym">Muraena anguilla</name>
    <dbReference type="NCBI Taxonomy" id="7936"/>
    <lineage>
        <taxon>Eukaryota</taxon>
        <taxon>Metazoa</taxon>
        <taxon>Chordata</taxon>
        <taxon>Craniata</taxon>
        <taxon>Vertebrata</taxon>
        <taxon>Euteleostomi</taxon>
        <taxon>Actinopterygii</taxon>
        <taxon>Neopterygii</taxon>
        <taxon>Teleostei</taxon>
        <taxon>Anguilliformes</taxon>
        <taxon>Anguillidae</taxon>
        <taxon>Anguilla</taxon>
    </lineage>
</organism>
<reference evidence="2" key="1">
    <citation type="submission" date="2014-11" db="EMBL/GenBank/DDBJ databases">
        <authorList>
            <person name="Amaro Gonzalez C."/>
        </authorList>
    </citation>
    <scope>NUCLEOTIDE SEQUENCE</scope>
</reference>
<feature type="chain" id="PRO_5002430894" evidence="1">
    <location>
        <begin position="27"/>
        <end position="51"/>
    </location>
</feature>
<evidence type="ECO:0000313" key="2">
    <source>
        <dbReference type="EMBL" id="JAH02919.1"/>
    </source>
</evidence>
<accession>A0A0E9PEH4</accession>
<evidence type="ECO:0000256" key="1">
    <source>
        <dbReference type="SAM" id="SignalP"/>
    </source>
</evidence>
<keyword evidence="1" id="KW-0732">Signal</keyword>
<proteinExistence type="predicted"/>
<feature type="signal peptide" evidence="1">
    <location>
        <begin position="1"/>
        <end position="26"/>
    </location>
</feature>
<protein>
    <submittedName>
        <fullName evidence="2">Uncharacterized protein</fullName>
    </submittedName>
</protein>